<dbReference type="Proteomes" id="UP000691718">
    <property type="component" value="Unassembled WGS sequence"/>
</dbReference>
<feature type="compositionally biased region" description="Basic and acidic residues" evidence="2">
    <location>
        <begin position="108"/>
        <end position="153"/>
    </location>
</feature>
<dbReference type="EMBL" id="CAJQZP010000160">
    <property type="protein sequence ID" value="CAG4941456.1"/>
    <property type="molecule type" value="Genomic_DNA"/>
</dbReference>
<dbReference type="PANTHER" id="PTHR15904:SF17">
    <property type="entry name" value="RHO-GAP DOMAIN-CONTAINING PROTEIN"/>
    <property type="match status" value="1"/>
</dbReference>
<feature type="compositionally biased region" description="Basic and acidic residues" evidence="2">
    <location>
        <begin position="233"/>
        <end position="255"/>
    </location>
</feature>
<organism evidence="4 5">
    <name type="scientific">Parnassius apollo</name>
    <name type="common">Apollo butterfly</name>
    <name type="synonym">Papilio apollo</name>
    <dbReference type="NCBI Taxonomy" id="110799"/>
    <lineage>
        <taxon>Eukaryota</taxon>
        <taxon>Metazoa</taxon>
        <taxon>Ecdysozoa</taxon>
        <taxon>Arthropoda</taxon>
        <taxon>Hexapoda</taxon>
        <taxon>Insecta</taxon>
        <taxon>Pterygota</taxon>
        <taxon>Neoptera</taxon>
        <taxon>Endopterygota</taxon>
        <taxon>Lepidoptera</taxon>
        <taxon>Glossata</taxon>
        <taxon>Ditrysia</taxon>
        <taxon>Papilionoidea</taxon>
        <taxon>Papilionidae</taxon>
        <taxon>Parnassiinae</taxon>
        <taxon>Parnassini</taxon>
        <taxon>Parnassius</taxon>
        <taxon>Parnassius</taxon>
    </lineage>
</organism>
<feature type="compositionally biased region" description="Basic residues" evidence="2">
    <location>
        <begin position="179"/>
        <end position="193"/>
    </location>
</feature>
<accession>A0A8S3W516</accession>
<dbReference type="Pfam" id="PF26116">
    <property type="entry name" value="FAM13A"/>
    <property type="match status" value="1"/>
</dbReference>
<sequence length="605" mass="68161">MAELLANPDSCLTTKKNHDGIPHRNDTDSLYGSAWSRQAVVGKGFCLKAGPICLNLASRSRDNISRILDSIVDAARYCIGYGNNTECSSERPVVISRLGWRAQSCERGRELGKETEDMAAPECEREVRKRRERRDSGCAHERKERRPHSEERLPPPPPPPPLHDFNRLESERRAERLSRARRPQYGAKRRRPPTRLSRLPKENDNLNNEDTRSSTPPRYNYVITQKPEICPEAERAEESTRHEEVEYARRDERSVAPRRAQPSPERRLEKINKKIAVLKKSIAKYESEYEAQNGHAITPSDRITDVQLTQMHETLRKLQAEKRCIKTDPVEYALKLKAAKQQKERDEKLDAALNSDKPMGDLVRDIEEWVAGCRSADGRAGVEEARWSGAQLAAEKLCVQRALLRLEAARGRPPAHSAERGAARHLYERYRAVQRALAATRTAAITGGTNGELATIHEHETIVFNNSIDSSSDSQERPSDSTQGGLSETTETPLQSPAPRDAGEEPPSSASSAQSVASDERAPATAALHCLGLDDLARALSEAKLHKCVLRRSIKEYEANFEIQNNRKVQKDDKKGYEEEYLRYKAIKARIKLLNALITKQKSNT</sequence>
<evidence type="ECO:0000256" key="2">
    <source>
        <dbReference type="SAM" id="MobiDB-lite"/>
    </source>
</evidence>
<comment type="similarity">
    <text evidence="1">Belongs to the FAM13 family.</text>
</comment>
<dbReference type="OrthoDB" id="185175at2759"/>
<keyword evidence="5" id="KW-1185">Reference proteome</keyword>
<dbReference type="PANTHER" id="PTHR15904">
    <property type="entry name" value="FAM13"/>
    <property type="match status" value="1"/>
</dbReference>
<feature type="region of interest" description="Disordered" evidence="2">
    <location>
        <begin position="233"/>
        <end position="266"/>
    </location>
</feature>
<protein>
    <submittedName>
        <fullName evidence="4">(apollo) hypothetical protein</fullName>
    </submittedName>
</protein>
<feature type="compositionally biased region" description="Basic and acidic residues" evidence="2">
    <location>
        <begin position="199"/>
        <end position="212"/>
    </location>
</feature>
<evidence type="ECO:0000313" key="5">
    <source>
        <dbReference type="Proteomes" id="UP000691718"/>
    </source>
</evidence>
<feature type="compositionally biased region" description="Basic and acidic residues" evidence="2">
    <location>
        <begin position="164"/>
        <end position="178"/>
    </location>
</feature>
<comment type="caution">
    <text evidence="4">The sequence shown here is derived from an EMBL/GenBank/DDBJ whole genome shotgun (WGS) entry which is preliminary data.</text>
</comment>
<reference evidence="4" key="1">
    <citation type="submission" date="2021-04" db="EMBL/GenBank/DDBJ databases">
        <authorList>
            <person name="Tunstrom K."/>
        </authorList>
    </citation>
    <scope>NUCLEOTIDE SEQUENCE</scope>
</reference>
<feature type="region of interest" description="Disordered" evidence="2">
    <location>
        <begin position="108"/>
        <end position="219"/>
    </location>
</feature>
<evidence type="ECO:0000259" key="3">
    <source>
        <dbReference type="Pfam" id="PF26116"/>
    </source>
</evidence>
<feature type="compositionally biased region" description="Low complexity" evidence="2">
    <location>
        <begin position="508"/>
        <end position="517"/>
    </location>
</feature>
<evidence type="ECO:0000313" key="4">
    <source>
        <dbReference type="EMBL" id="CAG4941456.1"/>
    </source>
</evidence>
<feature type="domain" description="FAM13A-like" evidence="3">
    <location>
        <begin position="533"/>
        <end position="601"/>
    </location>
</feature>
<dbReference type="InterPro" id="IPR059029">
    <property type="entry name" value="FAM13A_dom"/>
</dbReference>
<dbReference type="InterPro" id="IPR039102">
    <property type="entry name" value="FAM13"/>
</dbReference>
<dbReference type="AlphaFoldDB" id="A0A8S3W516"/>
<feature type="compositionally biased region" description="Polar residues" evidence="2">
    <location>
        <begin position="482"/>
        <end position="495"/>
    </location>
</feature>
<feature type="region of interest" description="Disordered" evidence="2">
    <location>
        <begin position="466"/>
        <end position="520"/>
    </location>
</feature>
<proteinExistence type="inferred from homology"/>
<gene>
    <name evidence="4" type="ORF">PAPOLLO_LOCUS2199</name>
</gene>
<evidence type="ECO:0000256" key="1">
    <source>
        <dbReference type="ARBA" id="ARBA00007549"/>
    </source>
</evidence>
<name>A0A8S3W516_PARAO</name>